<proteinExistence type="predicted"/>
<gene>
    <name evidence="4" type="ORF">PCOR1329_LOCUS81571</name>
</gene>
<evidence type="ECO:0000256" key="1">
    <source>
        <dbReference type="PROSITE-ProRule" id="PRU00175"/>
    </source>
</evidence>
<dbReference type="Gene3D" id="3.30.40.10">
    <property type="entry name" value="Zinc/RING finger domain, C3HC4 (zinc finger)"/>
    <property type="match status" value="1"/>
</dbReference>
<dbReference type="EMBL" id="CAUYUJ010021647">
    <property type="protein sequence ID" value="CAK0906133.1"/>
    <property type="molecule type" value="Genomic_DNA"/>
</dbReference>
<feature type="compositionally biased region" description="Low complexity" evidence="2">
    <location>
        <begin position="36"/>
        <end position="55"/>
    </location>
</feature>
<evidence type="ECO:0000313" key="5">
    <source>
        <dbReference type="Proteomes" id="UP001189429"/>
    </source>
</evidence>
<dbReference type="InterPro" id="IPR001841">
    <property type="entry name" value="Znf_RING"/>
</dbReference>
<keyword evidence="1" id="KW-0479">Metal-binding</keyword>
<dbReference type="SMART" id="SM00184">
    <property type="entry name" value="RING"/>
    <property type="match status" value="1"/>
</dbReference>
<reference evidence="4" key="1">
    <citation type="submission" date="2023-10" db="EMBL/GenBank/DDBJ databases">
        <authorList>
            <person name="Chen Y."/>
            <person name="Shah S."/>
            <person name="Dougan E. K."/>
            <person name="Thang M."/>
            <person name="Chan C."/>
        </authorList>
    </citation>
    <scope>NUCLEOTIDE SEQUENCE [LARGE SCALE GENOMIC DNA]</scope>
</reference>
<keyword evidence="1" id="KW-0863">Zinc-finger</keyword>
<keyword evidence="5" id="KW-1185">Reference proteome</keyword>
<dbReference type="PROSITE" id="PS50089">
    <property type="entry name" value="ZF_RING_2"/>
    <property type="match status" value="1"/>
</dbReference>
<evidence type="ECO:0000313" key="4">
    <source>
        <dbReference type="EMBL" id="CAK0906133.1"/>
    </source>
</evidence>
<dbReference type="PANTHER" id="PTHR22765:SF434">
    <property type="entry name" value="GB|AAD18119.1-RELATED"/>
    <property type="match status" value="1"/>
</dbReference>
<comment type="caution">
    <text evidence="4">The sequence shown here is derived from an EMBL/GenBank/DDBJ whole genome shotgun (WGS) entry which is preliminary data.</text>
</comment>
<dbReference type="CDD" id="cd16454">
    <property type="entry name" value="RING-H2_PA-TM-RING"/>
    <property type="match status" value="1"/>
</dbReference>
<keyword evidence="1" id="KW-0862">Zinc</keyword>
<feature type="domain" description="RING-type" evidence="3">
    <location>
        <begin position="167"/>
        <end position="208"/>
    </location>
</feature>
<protein>
    <recommendedName>
        <fullName evidence="3">RING-type domain-containing protein</fullName>
    </recommendedName>
</protein>
<sequence length="212" mass="21766">MASRGLCPEGGGTSQKPPRAFSEVSCAFGRGPENFPGNLGTSPPGSPPSLGRALLQAGPTRGDQRRGHAATAPGLPEALQALSALAVGAAAAHQLSQAATRAPPAVAAAGALRAPLGAAAHRAAPRARAAAGPRGGVPSGDLRARTAVMVWEGPTAGCGSQAEAARCSICFEDFRVGEELRVLPCFHKYHRACVDTWFRQHQDCPVCKHRVL</sequence>
<feature type="region of interest" description="Disordered" evidence="2">
    <location>
        <begin position="32"/>
        <end position="70"/>
    </location>
</feature>
<dbReference type="InterPro" id="IPR051826">
    <property type="entry name" value="E3_ubiquitin-ligase_domain"/>
</dbReference>
<dbReference type="SUPFAM" id="SSF57850">
    <property type="entry name" value="RING/U-box"/>
    <property type="match status" value="1"/>
</dbReference>
<dbReference type="PANTHER" id="PTHR22765">
    <property type="entry name" value="RING FINGER AND PROTEASE ASSOCIATED DOMAIN-CONTAINING"/>
    <property type="match status" value="1"/>
</dbReference>
<feature type="region of interest" description="Disordered" evidence="2">
    <location>
        <begin position="1"/>
        <end position="20"/>
    </location>
</feature>
<name>A0ABN9Y120_9DINO</name>
<dbReference type="Proteomes" id="UP001189429">
    <property type="component" value="Unassembled WGS sequence"/>
</dbReference>
<dbReference type="InterPro" id="IPR013083">
    <property type="entry name" value="Znf_RING/FYVE/PHD"/>
</dbReference>
<evidence type="ECO:0000259" key="3">
    <source>
        <dbReference type="PROSITE" id="PS50089"/>
    </source>
</evidence>
<accession>A0ABN9Y120</accession>
<evidence type="ECO:0000256" key="2">
    <source>
        <dbReference type="SAM" id="MobiDB-lite"/>
    </source>
</evidence>
<dbReference type="Pfam" id="PF13639">
    <property type="entry name" value="zf-RING_2"/>
    <property type="match status" value="1"/>
</dbReference>
<organism evidence="4 5">
    <name type="scientific">Prorocentrum cordatum</name>
    <dbReference type="NCBI Taxonomy" id="2364126"/>
    <lineage>
        <taxon>Eukaryota</taxon>
        <taxon>Sar</taxon>
        <taxon>Alveolata</taxon>
        <taxon>Dinophyceae</taxon>
        <taxon>Prorocentrales</taxon>
        <taxon>Prorocentraceae</taxon>
        <taxon>Prorocentrum</taxon>
    </lineage>
</organism>